<feature type="domain" description="Protein kinase" evidence="1">
    <location>
        <begin position="21"/>
        <end position="122"/>
    </location>
</feature>
<evidence type="ECO:0000313" key="3">
    <source>
        <dbReference type="Proteomes" id="UP001470230"/>
    </source>
</evidence>
<dbReference type="InterPro" id="IPR000719">
    <property type="entry name" value="Prot_kinase_dom"/>
</dbReference>
<dbReference type="EMBL" id="JAPFFF010000002">
    <property type="protein sequence ID" value="KAK8896347.1"/>
    <property type="molecule type" value="Genomic_DNA"/>
</dbReference>
<proteinExistence type="predicted"/>
<name>A0ABR2KYZ6_9EUKA</name>
<evidence type="ECO:0000259" key="1">
    <source>
        <dbReference type="PROSITE" id="PS50011"/>
    </source>
</evidence>
<comment type="caution">
    <text evidence="2">The sequence shown here is derived from an EMBL/GenBank/DDBJ whole genome shotgun (WGS) entry which is preliminary data.</text>
</comment>
<dbReference type="PROSITE" id="PS50011">
    <property type="entry name" value="PROTEIN_KINASE_DOM"/>
    <property type="match status" value="1"/>
</dbReference>
<dbReference type="InterPro" id="IPR011009">
    <property type="entry name" value="Kinase-like_dom_sf"/>
</dbReference>
<organism evidence="2 3">
    <name type="scientific">Tritrichomonas musculus</name>
    <dbReference type="NCBI Taxonomy" id="1915356"/>
    <lineage>
        <taxon>Eukaryota</taxon>
        <taxon>Metamonada</taxon>
        <taxon>Parabasalia</taxon>
        <taxon>Tritrichomonadida</taxon>
        <taxon>Tritrichomonadidae</taxon>
        <taxon>Tritrichomonas</taxon>
    </lineage>
</organism>
<keyword evidence="3" id="KW-1185">Reference proteome</keyword>
<dbReference type="SUPFAM" id="SSF56112">
    <property type="entry name" value="Protein kinase-like (PK-like)"/>
    <property type="match status" value="1"/>
</dbReference>
<reference evidence="2 3" key="1">
    <citation type="submission" date="2024-04" db="EMBL/GenBank/DDBJ databases">
        <title>Tritrichomonas musculus Genome.</title>
        <authorList>
            <person name="Alves-Ferreira E."/>
            <person name="Grigg M."/>
            <person name="Lorenzi H."/>
            <person name="Galac M."/>
        </authorList>
    </citation>
    <scope>NUCLEOTIDE SEQUENCE [LARGE SCALE GENOMIC DNA]</scope>
    <source>
        <strain evidence="2 3">EAF2021</strain>
    </source>
</reference>
<sequence length="122" mass="14494">MDRIVEEPDEMKDFFLYISKYEKQSVIKKGDIFKLCKLKEKETGNFFTGQLSMMKIIKFSNEALDDLQREIDILLHMNHPTLLKFIGFSPVDFKNQRRPVIVMELISGRTLEDIFNIERMNE</sequence>
<accession>A0ABR2KYZ6</accession>
<dbReference type="Proteomes" id="UP001470230">
    <property type="component" value="Unassembled WGS sequence"/>
</dbReference>
<gene>
    <name evidence="2" type="ORF">M9Y10_014245</name>
</gene>
<evidence type="ECO:0000313" key="2">
    <source>
        <dbReference type="EMBL" id="KAK8896347.1"/>
    </source>
</evidence>
<dbReference type="Gene3D" id="1.10.510.10">
    <property type="entry name" value="Transferase(Phosphotransferase) domain 1"/>
    <property type="match status" value="1"/>
</dbReference>
<protein>
    <recommendedName>
        <fullName evidence="1">Protein kinase domain-containing protein</fullName>
    </recommendedName>
</protein>